<evidence type="ECO:0000313" key="1">
    <source>
        <dbReference type="EMBL" id="GMN32045.1"/>
    </source>
</evidence>
<reference evidence="1" key="1">
    <citation type="submission" date="2023-07" db="EMBL/GenBank/DDBJ databases">
        <title>draft genome sequence of fig (Ficus carica).</title>
        <authorList>
            <person name="Takahashi T."/>
            <person name="Nishimura K."/>
        </authorList>
    </citation>
    <scope>NUCLEOTIDE SEQUENCE</scope>
</reference>
<comment type="caution">
    <text evidence="1">The sequence shown here is derived from an EMBL/GenBank/DDBJ whole genome shotgun (WGS) entry which is preliminary data.</text>
</comment>
<dbReference type="Proteomes" id="UP001187192">
    <property type="component" value="Unassembled WGS sequence"/>
</dbReference>
<keyword evidence="2" id="KW-1185">Reference proteome</keyword>
<protein>
    <submittedName>
        <fullName evidence="1">Uncharacterized protein</fullName>
    </submittedName>
</protein>
<proteinExistence type="predicted"/>
<gene>
    <name evidence="1" type="ORF">TIFTF001_044649</name>
</gene>
<feature type="non-terminal residue" evidence="1">
    <location>
        <position position="1"/>
    </location>
</feature>
<organism evidence="1 2">
    <name type="scientific">Ficus carica</name>
    <name type="common">Common fig</name>
    <dbReference type="NCBI Taxonomy" id="3494"/>
    <lineage>
        <taxon>Eukaryota</taxon>
        <taxon>Viridiplantae</taxon>
        <taxon>Streptophyta</taxon>
        <taxon>Embryophyta</taxon>
        <taxon>Tracheophyta</taxon>
        <taxon>Spermatophyta</taxon>
        <taxon>Magnoliopsida</taxon>
        <taxon>eudicotyledons</taxon>
        <taxon>Gunneridae</taxon>
        <taxon>Pentapetalae</taxon>
        <taxon>rosids</taxon>
        <taxon>fabids</taxon>
        <taxon>Rosales</taxon>
        <taxon>Moraceae</taxon>
        <taxon>Ficeae</taxon>
        <taxon>Ficus</taxon>
    </lineage>
</organism>
<name>A0AA87ZG67_FICCA</name>
<dbReference type="EMBL" id="BTGU01003421">
    <property type="protein sequence ID" value="GMN32045.1"/>
    <property type="molecule type" value="Genomic_DNA"/>
</dbReference>
<evidence type="ECO:0000313" key="2">
    <source>
        <dbReference type="Proteomes" id="UP001187192"/>
    </source>
</evidence>
<sequence length="14" mass="1617">FCEEKFGQNLAAFL</sequence>
<accession>A0AA87ZG67</accession>